<evidence type="ECO:0000313" key="6">
    <source>
        <dbReference type="Proteomes" id="UP001065549"/>
    </source>
</evidence>
<dbReference type="SUPFAM" id="SSF159468">
    <property type="entry name" value="AtpF-like"/>
    <property type="match status" value="1"/>
</dbReference>
<dbReference type="InterPro" id="IPR036906">
    <property type="entry name" value="ATPase_V1_fsu_sf"/>
</dbReference>
<comment type="caution">
    <text evidence="5">The sequence shown here is derived from an EMBL/GenBank/DDBJ whole genome shotgun (WGS) entry which is preliminary data.</text>
</comment>
<proteinExistence type="inferred from homology"/>
<dbReference type="AlphaFoldDB" id="A0A9J6QWD4"/>
<dbReference type="Proteomes" id="UP001065549">
    <property type="component" value="Unassembled WGS sequence"/>
</dbReference>
<organism evidence="5 6">
    <name type="scientific">Hominibacterium faecale</name>
    <dbReference type="NCBI Taxonomy" id="2839743"/>
    <lineage>
        <taxon>Bacteria</taxon>
        <taxon>Bacillati</taxon>
        <taxon>Bacillota</taxon>
        <taxon>Clostridia</taxon>
        <taxon>Peptostreptococcales</taxon>
        <taxon>Anaerovoracaceae</taxon>
        <taxon>Hominibacterium</taxon>
    </lineage>
</organism>
<protein>
    <submittedName>
        <fullName evidence="5">V-type ATP synthase subunit F</fullName>
    </submittedName>
</protein>
<dbReference type="GO" id="GO:0046961">
    <property type="term" value="F:proton-transporting ATPase activity, rotational mechanism"/>
    <property type="evidence" value="ECO:0007669"/>
    <property type="project" value="InterPro"/>
</dbReference>
<keyword evidence="6" id="KW-1185">Reference proteome</keyword>
<dbReference type="RefSeq" id="WP_148398532.1">
    <property type="nucleotide sequence ID" value="NZ_JAJAGH010000005.1"/>
</dbReference>
<reference evidence="5" key="1">
    <citation type="submission" date="2022-09" db="EMBL/GenBank/DDBJ databases">
        <title>Culturomic study of gut microbiota in children with autism spectrum disorder.</title>
        <authorList>
            <person name="Efimov B.A."/>
            <person name="Chaplin A.V."/>
            <person name="Sokolova S.R."/>
            <person name="Pikina A.P."/>
            <person name="Korzhanova M."/>
            <person name="Belova V."/>
            <person name="Korostin D."/>
        </authorList>
    </citation>
    <scope>NUCLEOTIDE SEQUENCE</scope>
    <source>
        <strain evidence="5">ASD5510</strain>
    </source>
</reference>
<dbReference type="InterPro" id="IPR008218">
    <property type="entry name" value="ATPase_V1-cplx_f_g_su"/>
</dbReference>
<dbReference type="Pfam" id="PF01990">
    <property type="entry name" value="ATP-synt_F"/>
    <property type="match status" value="1"/>
</dbReference>
<keyword evidence="2" id="KW-0813">Transport</keyword>
<dbReference type="Gene3D" id="3.40.50.10580">
    <property type="entry name" value="ATPase, V1 complex, subunit F"/>
    <property type="match status" value="1"/>
</dbReference>
<gene>
    <name evidence="4" type="ORF">OBO34_01015</name>
    <name evidence="5" type="ORF">OBO34_14110</name>
</gene>
<dbReference type="EMBL" id="JAOSHN010000001">
    <property type="protein sequence ID" value="MCU7376929.1"/>
    <property type="molecule type" value="Genomic_DNA"/>
</dbReference>
<comment type="similarity">
    <text evidence="1">Belongs to the V-ATPase F subunit family.</text>
</comment>
<keyword evidence="3" id="KW-0406">Ion transport</keyword>
<name>A0A9J6QWD4_9FIRM</name>
<evidence type="ECO:0000313" key="5">
    <source>
        <dbReference type="EMBL" id="MCU7379478.1"/>
    </source>
</evidence>
<dbReference type="EMBL" id="JAOSHN010000005">
    <property type="protein sequence ID" value="MCU7379478.1"/>
    <property type="molecule type" value="Genomic_DNA"/>
</dbReference>
<evidence type="ECO:0000256" key="3">
    <source>
        <dbReference type="ARBA" id="ARBA00023065"/>
    </source>
</evidence>
<evidence type="ECO:0000256" key="1">
    <source>
        <dbReference type="ARBA" id="ARBA00010148"/>
    </source>
</evidence>
<dbReference type="NCBIfam" id="NF002384">
    <property type="entry name" value="PRK01395.1"/>
    <property type="match status" value="1"/>
</dbReference>
<evidence type="ECO:0000256" key="2">
    <source>
        <dbReference type="ARBA" id="ARBA00022448"/>
    </source>
</evidence>
<sequence length="105" mass="11247">MQTKIAVIGDRGSVLGFKAIGFDVYEVAGEPSIAGLVADLAKQEYGIIFVTEELIAANLDVVEKYKDDMLPAILPIPSRNGSLGIGMENIHKNVERAVGADIFNN</sequence>
<accession>A0A9J6QWD4</accession>
<evidence type="ECO:0000313" key="4">
    <source>
        <dbReference type="EMBL" id="MCU7376929.1"/>
    </source>
</evidence>